<dbReference type="GO" id="GO:0004842">
    <property type="term" value="F:ubiquitin-protein transferase activity"/>
    <property type="evidence" value="ECO:0000318"/>
    <property type="project" value="GO_Central"/>
</dbReference>
<sequence length="229" mass="26337">MDLFEGLTYAQADAAAFAGALQEQENSYWSMIHTNTDKYEYCYPISNSYYSLIPAFDVSSHTPQIDVGWDSQPPITNQDDDQDVNSVAPVHNEECIRVHHDANSQVLLQDSIDPDSMSYEELLDLGESVGTQNRGLSKELISTLPIVKYKHKYKYSFFSRKKLSVERCVICQMNYKRGEIQMILPCKHIYHDNCVSRWLDINKACPVCFVDVYGDKDKLDKDKLDKARR</sequence>
<dbReference type="GO" id="GO:0008270">
    <property type="term" value="F:zinc ion binding"/>
    <property type="evidence" value="ECO:0007669"/>
    <property type="project" value="UniProtKB-KW"/>
</dbReference>
<organism evidence="3 4">
    <name type="scientific">Zostera marina</name>
    <name type="common">Eelgrass</name>
    <dbReference type="NCBI Taxonomy" id="29655"/>
    <lineage>
        <taxon>Eukaryota</taxon>
        <taxon>Viridiplantae</taxon>
        <taxon>Streptophyta</taxon>
        <taxon>Embryophyta</taxon>
        <taxon>Tracheophyta</taxon>
        <taxon>Spermatophyta</taxon>
        <taxon>Magnoliopsida</taxon>
        <taxon>Liliopsida</taxon>
        <taxon>Zosteraceae</taxon>
        <taxon>Zostera</taxon>
    </lineage>
</organism>
<keyword evidence="1" id="KW-0479">Metal-binding</keyword>
<dbReference type="SUPFAM" id="SSF57850">
    <property type="entry name" value="RING/U-box"/>
    <property type="match status" value="1"/>
</dbReference>
<evidence type="ECO:0000259" key="2">
    <source>
        <dbReference type="PROSITE" id="PS50089"/>
    </source>
</evidence>
<reference evidence="4" key="1">
    <citation type="journal article" date="2016" name="Nature">
        <title>The genome of the seagrass Zostera marina reveals angiosperm adaptation to the sea.</title>
        <authorList>
            <person name="Olsen J.L."/>
            <person name="Rouze P."/>
            <person name="Verhelst B."/>
            <person name="Lin Y.-C."/>
            <person name="Bayer T."/>
            <person name="Collen J."/>
            <person name="Dattolo E."/>
            <person name="De Paoli E."/>
            <person name="Dittami S."/>
            <person name="Maumus F."/>
            <person name="Michel G."/>
            <person name="Kersting A."/>
            <person name="Lauritano C."/>
            <person name="Lohaus R."/>
            <person name="Toepel M."/>
            <person name="Tonon T."/>
            <person name="Vanneste K."/>
            <person name="Amirebrahimi M."/>
            <person name="Brakel J."/>
            <person name="Bostroem C."/>
            <person name="Chovatia M."/>
            <person name="Grimwood J."/>
            <person name="Jenkins J.W."/>
            <person name="Jueterbock A."/>
            <person name="Mraz A."/>
            <person name="Stam W.T."/>
            <person name="Tice H."/>
            <person name="Bornberg-Bauer E."/>
            <person name="Green P.J."/>
            <person name="Pearson G.A."/>
            <person name="Procaccini G."/>
            <person name="Duarte C.M."/>
            <person name="Schmutz J."/>
            <person name="Reusch T.B.H."/>
            <person name="Van de Peer Y."/>
        </authorList>
    </citation>
    <scope>NUCLEOTIDE SEQUENCE [LARGE SCALE GENOMIC DNA]</scope>
    <source>
        <strain evidence="4">cv. Finnish</strain>
    </source>
</reference>
<dbReference type="PANTHER" id="PTHR46400">
    <property type="entry name" value="RING/U-BOX SUPERFAMILY PROTEIN"/>
    <property type="match status" value="1"/>
</dbReference>
<dbReference type="AlphaFoldDB" id="A0A0K9NYI1"/>
<dbReference type="EMBL" id="LFYR01001545">
    <property type="protein sequence ID" value="KMZ61005.1"/>
    <property type="molecule type" value="Genomic_DNA"/>
</dbReference>
<comment type="caution">
    <text evidence="3">The sequence shown here is derived from an EMBL/GenBank/DDBJ whole genome shotgun (WGS) entry which is preliminary data.</text>
</comment>
<dbReference type="Pfam" id="PF13639">
    <property type="entry name" value="zf-RING_2"/>
    <property type="match status" value="1"/>
</dbReference>
<dbReference type="STRING" id="29655.A0A0K9NYI1"/>
<dbReference type="PROSITE" id="PS50089">
    <property type="entry name" value="ZF_RING_2"/>
    <property type="match status" value="1"/>
</dbReference>
<keyword evidence="1" id="KW-0862">Zinc</keyword>
<keyword evidence="4" id="KW-1185">Reference proteome</keyword>
<dbReference type="FunFam" id="3.30.40.10:FF:000226">
    <property type="entry name" value="E3 ubiquitin ligase BIG BROTHER"/>
    <property type="match status" value="1"/>
</dbReference>
<evidence type="ECO:0000256" key="1">
    <source>
        <dbReference type="PROSITE-ProRule" id="PRU00175"/>
    </source>
</evidence>
<dbReference type="Proteomes" id="UP000036987">
    <property type="component" value="Unassembled WGS sequence"/>
</dbReference>
<dbReference type="SMART" id="SM00184">
    <property type="entry name" value="RING"/>
    <property type="match status" value="1"/>
</dbReference>
<keyword evidence="1" id="KW-0863">Zinc-finger</keyword>
<evidence type="ECO:0000313" key="3">
    <source>
        <dbReference type="EMBL" id="KMZ61005.1"/>
    </source>
</evidence>
<dbReference type="GO" id="GO:0016567">
    <property type="term" value="P:protein ubiquitination"/>
    <property type="evidence" value="ECO:0007669"/>
    <property type="project" value="InterPro"/>
</dbReference>
<protein>
    <submittedName>
        <fullName evidence="3">RING/U-box superfamily protein</fullName>
    </submittedName>
</protein>
<dbReference type="GO" id="GO:0046621">
    <property type="term" value="P:negative regulation of organ growth"/>
    <property type="evidence" value="ECO:0007669"/>
    <property type="project" value="InterPro"/>
</dbReference>
<gene>
    <name evidence="3" type="ORF">ZOSMA_55G00570</name>
</gene>
<dbReference type="InterPro" id="IPR033276">
    <property type="entry name" value="BB"/>
</dbReference>
<accession>A0A0K9NYI1</accession>
<proteinExistence type="predicted"/>
<name>A0A0K9NYI1_ZOSMR</name>
<dbReference type="PANTHER" id="PTHR46400:SF5">
    <property type="entry name" value="RING-TYPE DOMAIN-CONTAINING PROTEIN"/>
    <property type="match status" value="1"/>
</dbReference>
<dbReference type="OrthoDB" id="9984778at2759"/>
<dbReference type="GO" id="GO:0031624">
    <property type="term" value="F:ubiquitin conjugating enzyme binding"/>
    <property type="evidence" value="ECO:0000318"/>
    <property type="project" value="GO_Central"/>
</dbReference>
<dbReference type="InterPro" id="IPR001841">
    <property type="entry name" value="Znf_RING"/>
</dbReference>
<feature type="domain" description="RING-type" evidence="2">
    <location>
        <begin position="168"/>
        <end position="208"/>
    </location>
</feature>
<evidence type="ECO:0000313" key="4">
    <source>
        <dbReference type="Proteomes" id="UP000036987"/>
    </source>
</evidence>
<dbReference type="OMA" id="MHEERSI"/>
<dbReference type="InterPro" id="IPR013083">
    <property type="entry name" value="Znf_RING/FYVE/PHD"/>
</dbReference>
<dbReference type="Gene3D" id="3.30.40.10">
    <property type="entry name" value="Zinc/RING finger domain, C3HC4 (zinc finger)"/>
    <property type="match status" value="1"/>
</dbReference>